<feature type="compositionally biased region" description="Acidic residues" evidence="4">
    <location>
        <begin position="817"/>
        <end position="835"/>
    </location>
</feature>
<organism evidence="6 7">
    <name type="scientific">Fistulifera solaris</name>
    <name type="common">Oleaginous diatom</name>
    <dbReference type="NCBI Taxonomy" id="1519565"/>
    <lineage>
        <taxon>Eukaryota</taxon>
        <taxon>Sar</taxon>
        <taxon>Stramenopiles</taxon>
        <taxon>Ochrophyta</taxon>
        <taxon>Bacillariophyta</taxon>
        <taxon>Bacillariophyceae</taxon>
        <taxon>Bacillariophycidae</taxon>
        <taxon>Naviculales</taxon>
        <taxon>Naviculaceae</taxon>
        <taxon>Fistulifera</taxon>
    </lineage>
</organism>
<keyword evidence="1" id="KW-0479">Metal-binding</keyword>
<name>A0A1Z5KSX2_FISSO</name>
<evidence type="ECO:0000313" key="7">
    <source>
        <dbReference type="Proteomes" id="UP000198406"/>
    </source>
</evidence>
<evidence type="ECO:0000256" key="2">
    <source>
        <dbReference type="ARBA" id="ARBA00022771"/>
    </source>
</evidence>
<sequence>MNSKDCFHFRPLQRDAVEAEIATVRPVEQQLEEEWRLESLKYEETITIPHCSHPVARRNYFNAEGIVQDTSLYPYHDFYYPLIDAYDCLYPFNEEHPIPEDALRPRPDQRPDRRSLYNRIQQPEENHFEFCRNCFFANPVLRAAGGRQIRIPFGDEELYTSPDSVIHCILLEQAIELSSHWSPATRPRSLYDGQHEFWTQMRDMFFQGKTLAENNNLQFSISTRLPRDMKWNILLRLLRHALSEVQRDYYLALTILTRLSRERALDDVAVLRKVLLIVNSECVECDNLCDIGEKDHDCGEWSAFMNGLHLAIGLGITIMTEEHAVTIASFVRSRYLDEFGHLLVEFQPLEKQRRARLKRVVAALRTEDRPSSLHIQLVEILLRALGTRANLERRRCREAIKRVGVSSDTLGTFLSSYWNCIRTLVDLGDATVEMLPDNEPYFTLASEAVKNTGYGFMDCASPPPNRVNDLEHIEEGSSYLLAEHPGMFPSLISPTRYIDRVLQKPMQVLSFARHGEATQIDSESISDILDLERPDKVLNTIRSLFVRDMVDVRLSRMGYGDFVVWCGFPLNMDDPIVLWHEYQYPVEDEDEDNSAGSEDDSDEEFDPWVSDENERGLSLSQLQSRYDFSVLVALRAWHAPWRPTMHYTYSHSFQRSMKELFLCTHRLRIPNEVVLRIVPFIDRRWWPDRQSECWSYTCQLNAITKDPQRRRQEEDDAPIENDIAKPFHVCPGCGTACYCSKKCLKEDLKSGHRRLCCVPPFKRSAIEESVLLRKVFKDNIPEPLLDDDIVDCGVNEHEMQVDNVSNMEIVASNANVDDEDGSWESFDSDEDDESPTETIDLTEIISGYFSKF</sequence>
<evidence type="ECO:0000256" key="4">
    <source>
        <dbReference type="SAM" id="MobiDB-lite"/>
    </source>
</evidence>
<accession>A0A1Z5KSX2</accession>
<dbReference type="SUPFAM" id="SSF144232">
    <property type="entry name" value="HIT/MYND zinc finger-like"/>
    <property type="match status" value="1"/>
</dbReference>
<evidence type="ECO:0000259" key="5">
    <source>
        <dbReference type="Pfam" id="PF01753"/>
    </source>
</evidence>
<dbReference type="Pfam" id="PF01753">
    <property type="entry name" value="zf-MYND"/>
    <property type="match status" value="1"/>
</dbReference>
<evidence type="ECO:0000313" key="6">
    <source>
        <dbReference type="EMBL" id="GAX29287.1"/>
    </source>
</evidence>
<dbReference type="OrthoDB" id="55936at2759"/>
<dbReference type="EMBL" id="BDSP01000289">
    <property type="protein sequence ID" value="GAX29287.1"/>
    <property type="molecule type" value="Genomic_DNA"/>
</dbReference>
<reference evidence="6 7" key="1">
    <citation type="journal article" date="2015" name="Plant Cell">
        <title>Oil accumulation by the oleaginous diatom Fistulifera solaris as revealed by the genome and transcriptome.</title>
        <authorList>
            <person name="Tanaka T."/>
            <person name="Maeda Y."/>
            <person name="Veluchamy A."/>
            <person name="Tanaka M."/>
            <person name="Abida H."/>
            <person name="Marechal E."/>
            <person name="Bowler C."/>
            <person name="Muto M."/>
            <person name="Sunaga Y."/>
            <person name="Tanaka M."/>
            <person name="Yoshino T."/>
            <person name="Taniguchi T."/>
            <person name="Fukuda Y."/>
            <person name="Nemoto M."/>
            <person name="Matsumoto M."/>
            <person name="Wong P.S."/>
            <person name="Aburatani S."/>
            <person name="Fujibuchi W."/>
        </authorList>
    </citation>
    <scope>NUCLEOTIDE SEQUENCE [LARGE SCALE GENOMIC DNA]</scope>
    <source>
        <strain evidence="6 7">JPCC DA0580</strain>
    </source>
</reference>
<evidence type="ECO:0000256" key="1">
    <source>
        <dbReference type="ARBA" id="ARBA00022723"/>
    </source>
</evidence>
<gene>
    <name evidence="6" type="ORF">FisN_16Hh283</name>
</gene>
<keyword evidence="3" id="KW-0862">Zinc</keyword>
<proteinExistence type="predicted"/>
<feature type="region of interest" description="Disordered" evidence="4">
    <location>
        <begin position="589"/>
        <end position="609"/>
    </location>
</feature>
<dbReference type="GO" id="GO:0008270">
    <property type="term" value="F:zinc ion binding"/>
    <property type="evidence" value="ECO:0007669"/>
    <property type="project" value="UniProtKB-KW"/>
</dbReference>
<dbReference type="InterPro" id="IPR002893">
    <property type="entry name" value="Znf_MYND"/>
</dbReference>
<dbReference type="Proteomes" id="UP000198406">
    <property type="component" value="Unassembled WGS sequence"/>
</dbReference>
<feature type="region of interest" description="Disordered" evidence="4">
    <location>
        <begin position="817"/>
        <end position="836"/>
    </location>
</feature>
<protein>
    <recommendedName>
        <fullName evidence="5">MYND-type domain-containing protein</fullName>
    </recommendedName>
</protein>
<feature type="domain" description="MYND-type" evidence="5">
    <location>
        <begin position="728"/>
        <end position="756"/>
    </location>
</feature>
<keyword evidence="7" id="KW-1185">Reference proteome</keyword>
<dbReference type="InParanoid" id="A0A1Z5KSX2"/>
<dbReference type="AlphaFoldDB" id="A0A1Z5KSX2"/>
<keyword evidence="2" id="KW-0863">Zinc-finger</keyword>
<evidence type="ECO:0000256" key="3">
    <source>
        <dbReference type="ARBA" id="ARBA00022833"/>
    </source>
</evidence>
<comment type="caution">
    <text evidence="6">The sequence shown here is derived from an EMBL/GenBank/DDBJ whole genome shotgun (WGS) entry which is preliminary data.</text>
</comment>